<keyword evidence="2" id="KW-1133">Transmembrane helix</keyword>
<feature type="transmembrane region" description="Helical" evidence="2">
    <location>
        <begin position="799"/>
        <end position="819"/>
    </location>
</feature>
<keyword evidence="2" id="KW-0812">Transmembrane</keyword>
<dbReference type="Pfam" id="PF13714">
    <property type="entry name" value="PEP_mutase"/>
    <property type="match status" value="1"/>
</dbReference>
<dbReference type="Pfam" id="PF07690">
    <property type="entry name" value="MFS_1"/>
    <property type="match status" value="1"/>
</dbReference>
<dbReference type="GO" id="GO:0016020">
    <property type="term" value="C:membrane"/>
    <property type="evidence" value="ECO:0007669"/>
    <property type="project" value="UniProtKB-SubCell"/>
</dbReference>
<evidence type="ECO:0000313" key="3">
    <source>
        <dbReference type="EMBL" id="KAF4629382.1"/>
    </source>
</evidence>
<dbReference type="GO" id="GO:0003824">
    <property type="term" value="F:catalytic activity"/>
    <property type="evidence" value="ECO:0007669"/>
    <property type="project" value="InterPro"/>
</dbReference>
<gene>
    <name evidence="3" type="ORF">G7Y89_g8769</name>
</gene>
<name>A0A8H4W0S7_9HELO</name>
<keyword evidence="2" id="KW-0472">Membrane</keyword>
<dbReference type="Gene3D" id="3.20.20.60">
    <property type="entry name" value="Phosphoenolpyruvate-binding domains"/>
    <property type="match status" value="1"/>
</dbReference>
<dbReference type="Proteomes" id="UP000566819">
    <property type="component" value="Unassembled WGS sequence"/>
</dbReference>
<feature type="transmembrane region" description="Helical" evidence="2">
    <location>
        <begin position="555"/>
        <end position="572"/>
    </location>
</feature>
<dbReference type="InterPro" id="IPR036259">
    <property type="entry name" value="MFS_trans_sf"/>
</dbReference>
<sequence>MPKSTANIVEYPFKFDSAVAQKGGKLGQLTDVKLDLPNVRGRIPSLQAARLRTMMIEAHNDPSKILAHACTYDGLSSRLVEEAGFPMCFLSGYAVASAYGLPDTGYIACQEMCETIQNVVRQVTVPVMADGDTGYGSPMNVKRTVESFALAGAAGIMIEDQTWPKRCGHTKGKAVVGRGEAYARVQAACDARDEGLDIFVLARTDSLILGWDEAISRAKEFVRIGVDAVFIEALPDQESMKEAVKEVGAPIFANIIEGGKTENLSAKDLAELGFCAVAYPWTLVAAHLKSVRETLDNLKKSMTIGAPPLILSYSDVCEGVGFNKYWAREEKYKFEKFYTEPETNGHGLNGTNGVNGTNGHGTNGHGTNGHGTNGHGTNGHGTNGYAINGHGTNGHGPQSLNRAEIYASSEMWPSGPSRLGGQHHCDISSQPRTLISNADITMDLHTIEIAPSDEIVGTEILQVSNNGGKGSGLLSEKLDCKASLSTSLAAPLASRSPPLSQTQAGKGILPEYGSTMVQLAMVALIGLLGPGMWNALNGLGGAGLVRAGPANNANVALYSVFSVVGFFAGAATNKLGIRITLGIGGLGYSVYTSSLLCYKHTQNAGFLLFAGLQLGLAGGLFWAAQGMVTIAYPTVQSKGKSISWFWMILNLGSVFGSLIALIQNLHSDANEVGDATFYAIIGLSIIGAVLSLFLRDAKDVIRSDGSQVILPQSPTWKSEMKALVEALRSDYYILLFFPMFFASNFFYPYQFNTFNLAHFTIRTRSLNNLLYWVSEIVGAYIMGYALDSSRIRRSIRAKLATIILLLLTCGVWSGAYIWQRQQPVSIRVSQKLDFVDTGYVGPMALYMSFGLLASAYQTCLYWFLGALTNDSRRIANLAGFYKGVQSAGGAVSFRVNTLGISPVNELVLCWAVLAGSVVVAAPVVMKKIRDPR</sequence>
<comment type="caution">
    <text evidence="3">The sequence shown here is derived from an EMBL/GenBank/DDBJ whole genome shotgun (WGS) entry which is preliminary data.</text>
</comment>
<dbReference type="EMBL" id="JAAMPI010000685">
    <property type="protein sequence ID" value="KAF4629382.1"/>
    <property type="molecule type" value="Genomic_DNA"/>
</dbReference>
<dbReference type="InterPro" id="IPR015813">
    <property type="entry name" value="Pyrv/PenolPyrv_kinase-like_dom"/>
</dbReference>
<dbReference type="SUPFAM" id="SSF51621">
    <property type="entry name" value="Phosphoenolpyruvate/pyruvate domain"/>
    <property type="match status" value="1"/>
</dbReference>
<dbReference type="InterPro" id="IPR011701">
    <property type="entry name" value="MFS"/>
</dbReference>
<feature type="transmembrane region" description="Helical" evidence="2">
    <location>
        <begin position="675"/>
        <end position="694"/>
    </location>
</feature>
<protein>
    <submittedName>
        <fullName evidence="3">Uncharacterized protein</fullName>
    </submittedName>
</protein>
<organism evidence="3 4">
    <name type="scientific">Cudoniella acicularis</name>
    <dbReference type="NCBI Taxonomy" id="354080"/>
    <lineage>
        <taxon>Eukaryota</taxon>
        <taxon>Fungi</taxon>
        <taxon>Dikarya</taxon>
        <taxon>Ascomycota</taxon>
        <taxon>Pezizomycotina</taxon>
        <taxon>Leotiomycetes</taxon>
        <taxon>Helotiales</taxon>
        <taxon>Tricladiaceae</taxon>
        <taxon>Cudoniella</taxon>
    </lineage>
</organism>
<dbReference type="Gene3D" id="1.20.1250.20">
    <property type="entry name" value="MFS general substrate transporter like domains"/>
    <property type="match status" value="1"/>
</dbReference>
<feature type="transmembrane region" description="Helical" evidence="2">
    <location>
        <begin position="769"/>
        <end position="787"/>
    </location>
</feature>
<keyword evidence="4" id="KW-1185">Reference proteome</keyword>
<dbReference type="PANTHER" id="PTHR42905:SF13">
    <property type="entry name" value="CARBOXYVINYL-CARBOXYPHOSPHONATE PHOSPHORYLMUTASE-RELATED"/>
    <property type="match status" value="1"/>
</dbReference>
<proteinExistence type="predicted"/>
<dbReference type="SUPFAM" id="SSF103473">
    <property type="entry name" value="MFS general substrate transporter"/>
    <property type="match status" value="1"/>
</dbReference>
<evidence type="ECO:0000256" key="1">
    <source>
        <dbReference type="ARBA" id="ARBA00004141"/>
    </source>
</evidence>
<feature type="transmembrane region" description="Helical" evidence="2">
    <location>
        <begin position="516"/>
        <end position="535"/>
    </location>
</feature>
<reference evidence="3 4" key="1">
    <citation type="submission" date="2020-03" db="EMBL/GenBank/DDBJ databases">
        <title>Draft Genome Sequence of Cudoniella acicularis.</title>
        <authorList>
            <person name="Buettner E."/>
            <person name="Kellner H."/>
        </authorList>
    </citation>
    <scope>NUCLEOTIDE SEQUENCE [LARGE SCALE GENOMIC DNA]</scope>
    <source>
        <strain evidence="3 4">DSM 108380</strain>
    </source>
</reference>
<accession>A0A8H4W0S7</accession>
<evidence type="ECO:0000256" key="2">
    <source>
        <dbReference type="SAM" id="Phobius"/>
    </source>
</evidence>
<dbReference type="InterPro" id="IPR039556">
    <property type="entry name" value="ICL/PEPM"/>
</dbReference>
<evidence type="ECO:0000313" key="4">
    <source>
        <dbReference type="Proteomes" id="UP000566819"/>
    </source>
</evidence>
<dbReference type="AlphaFoldDB" id="A0A8H4W0S7"/>
<feature type="transmembrane region" description="Helical" evidence="2">
    <location>
        <begin position="644"/>
        <end position="663"/>
    </location>
</feature>
<feature type="transmembrane region" description="Helical" evidence="2">
    <location>
        <begin position="906"/>
        <end position="925"/>
    </location>
</feature>
<dbReference type="OrthoDB" id="1923844at2759"/>
<dbReference type="CDD" id="cd00377">
    <property type="entry name" value="ICL_PEPM"/>
    <property type="match status" value="1"/>
</dbReference>
<comment type="subcellular location">
    <subcellularLocation>
        <location evidence="1">Membrane</location>
        <topology evidence="1">Multi-pass membrane protein</topology>
    </subcellularLocation>
</comment>
<feature type="transmembrane region" description="Helical" evidence="2">
    <location>
        <begin position="604"/>
        <end position="623"/>
    </location>
</feature>
<dbReference type="InterPro" id="IPR040442">
    <property type="entry name" value="Pyrv_kinase-like_dom_sf"/>
</dbReference>
<feature type="transmembrane region" description="Helical" evidence="2">
    <location>
        <begin position="839"/>
        <end position="864"/>
    </location>
</feature>
<feature type="transmembrane region" description="Helical" evidence="2">
    <location>
        <begin position="731"/>
        <end position="749"/>
    </location>
</feature>
<dbReference type="PANTHER" id="PTHR42905">
    <property type="entry name" value="PHOSPHOENOLPYRUVATE CARBOXYLASE"/>
    <property type="match status" value="1"/>
</dbReference>
<dbReference type="GO" id="GO:0022857">
    <property type="term" value="F:transmembrane transporter activity"/>
    <property type="evidence" value="ECO:0007669"/>
    <property type="project" value="InterPro"/>
</dbReference>